<feature type="binding site" evidence="6">
    <location>
        <position position="203"/>
    </location>
    <ligand>
        <name>NAD(+)</name>
        <dbReference type="ChEBI" id="CHEBI:57540"/>
    </ligand>
</feature>
<dbReference type="Gene3D" id="3.30.390.30">
    <property type="match status" value="1"/>
</dbReference>
<feature type="binding site" evidence="6">
    <location>
        <position position="50"/>
    </location>
    <ligand>
        <name>FAD</name>
        <dbReference type="ChEBI" id="CHEBI:57692"/>
    </ligand>
</feature>
<dbReference type="InterPro" id="IPR016156">
    <property type="entry name" value="FAD/NAD-linked_Rdtase_dimer_sf"/>
</dbReference>
<evidence type="ECO:0000256" key="1">
    <source>
        <dbReference type="ARBA" id="ARBA00007532"/>
    </source>
</evidence>
<dbReference type="AlphaFoldDB" id="A0A6N8J597"/>
<evidence type="ECO:0000259" key="8">
    <source>
        <dbReference type="Pfam" id="PF02852"/>
    </source>
</evidence>
<dbReference type="InterPro" id="IPR036188">
    <property type="entry name" value="FAD/NAD-bd_sf"/>
</dbReference>
<dbReference type="Pfam" id="PF07992">
    <property type="entry name" value="Pyr_redox_2"/>
    <property type="match status" value="1"/>
</dbReference>
<keyword evidence="2" id="KW-0285">Flavoprotein</keyword>
<comment type="cofactor">
    <cofactor evidence="6">
        <name>FAD</name>
        <dbReference type="ChEBI" id="CHEBI:57692"/>
    </cofactor>
    <text evidence="6">Binds 1 FAD per subunit.</text>
</comment>
<dbReference type="Proteomes" id="UP000468388">
    <property type="component" value="Unassembled WGS sequence"/>
</dbReference>
<comment type="similarity">
    <text evidence="1">Belongs to the class-I pyridine nucleotide-disulfide oxidoreductase family.</text>
</comment>
<keyword evidence="6" id="KW-0547">Nucleotide-binding</keyword>
<dbReference type="PANTHER" id="PTHR43014">
    <property type="entry name" value="MERCURIC REDUCTASE"/>
    <property type="match status" value="1"/>
</dbReference>
<dbReference type="GO" id="GO:0003955">
    <property type="term" value="F:NAD(P)H dehydrogenase (quinone) activity"/>
    <property type="evidence" value="ECO:0007669"/>
    <property type="project" value="TreeGrafter"/>
</dbReference>
<feature type="domain" description="Pyridine nucleotide-disulphide oxidoreductase dimerisation" evidence="8">
    <location>
        <begin position="347"/>
        <end position="454"/>
    </location>
</feature>
<dbReference type="RefSeq" id="WP_157299062.1">
    <property type="nucleotide sequence ID" value="NZ_BAAAZB010000005.1"/>
</dbReference>
<feature type="binding site" evidence="6">
    <location>
        <begin position="180"/>
        <end position="187"/>
    </location>
    <ligand>
        <name>NAD(+)</name>
        <dbReference type="ChEBI" id="CHEBI:57540"/>
    </ligand>
</feature>
<evidence type="ECO:0000256" key="6">
    <source>
        <dbReference type="PIRSR" id="PIRSR000350-3"/>
    </source>
</evidence>
<dbReference type="PIRSF" id="PIRSF000350">
    <property type="entry name" value="Mercury_reductase_MerA"/>
    <property type="match status" value="1"/>
</dbReference>
<evidence type="ECO:0000256" key="4">
    <source>
        <dbReference type="ARBA" id="ARBA00023002"/>
    </source>
</evidence>
<evidence type="ECO:0000313" key="11">
    <source>
        <dbReference type="Proteomes" id="UP000468388"/>
    </source>
</evidence>
<sequence>MKKFDAIVIGSGQGGTPLAKKLAKAGWNTALVEKRFIGGTCVNDGCTPTKSMIACAKTAYTISHSQEWGITVSDYKVNLEKIIERKNEVVNSFRSGAERGLQKTEGLTILYGEAAFTGDKTLSVKLKDGSQEEISADYVLINTGALPKIPDITGIDTIPYLTSTTLLDNKTLPSHLLIIGGSYIALEFGQMFRRFGSQVTIIETSSQLLSREDDDVAAEVKKILEAGGITVHTSANIKKIEQAGNDVIRMELTSGGQSHILTGSHLLVATGRDPQTKALQLDKTGVSTDDNGYIKVNDKLETGVPGIYAFGDVKGGPAFTHIAYNDHLILLKILVDKKEASIKDRPVPYCMFTDPQLGRIGLTEKEARDKGLNIKVACLSMEKVARAIETGHTQGFMKAIVDAGTDKILGAAILCEEGGDVMSVLQMAIMAGFTATQLREMVFAHPLYTESLNNLFATIVD</sequence>
<evidence type="ECO:0000256" key="5">
    <source>
        <dbReference type="PIRSR" id="PIRSR000350-2"/>
    </source>
</evidence>
<proteinExistence type="inferred from homology"/>
<feature type="binding site" evidence="6">
    <location>
        <position position="271"/>
    </location>
    <ligand>
        <name>NAD(+)</name>
        <dbReference type="ChEBI" id="CHEBI:57540"/>
    </ligand>
</feature>
<dbReference type="SUPFAM" id="SSF55424">
    <property type="entry name" value="FAD/NAD-linked reductases, dimerisation (C-terminal) domain"/>
    <property type="match status" value="1"/>
</dbReference>
<keyword evidence="6" id="KW-0520">NAD</keyword>
<feature type="binding site" evidence="6">
    <location>
        <position position="312"/>
    </location>
    <ligand>
        <name>FAD</name>
        <dbReference type="ChEBI" id="CHEBI:57692"/>
    </ligand>
</feature>
<feature type="active site" description="Proton acceptor" evidence="5">
    <location>
        <position position="445"/>
    </location>
</feature>
<organism evidence="10 11">
    <name type="scientific">Chitinophaga oryziterrae</name>
    <dbReference type="NCBI Taxonomy" id="1031224"/>
    <lineage>
        <taxon>Bacteria</taxon>
        <taxon>Pseudomonadati</taxon>
        <taxon>Bacteroidota</taxon>
        <taxon>Chitinophagia</taxon>
        <taxon>Chitinophagales</taxon>
        <taxon>Chitinophagaceae</taxon>
        <taxon>Chitinophaga</taxon>
    </lineage>
</organism>
<comment type="caution">
    <text evidence="10">The sequence shown here is derived from an EMBL/GenBank/DDBJ whole genome shotgun (WGS) entry which is preliminary data.</text>
</comment>
<dbReference type="GO" id="GO:0050660">
    <property type="term" value="F:flavin adenine dinucleotide binding"/>
    <property type="evidence" value="ECO:0007669"/>
    <property type="project" value="TreeGrafter"/>
</dbReference>
<evidence type="ECO:0000259" key="9">
    <source>
        <dbReference type="Pfam" id="PF07992"/>
    </source>
</evidence>
<keyword evidence="4" id="KW-0560">Oxidoreductase</keyword>
<dbReference type="PRINTS" id="PR00411">
    <property type="entry name" value="PNDRDTASEI"/>
</dbReference>
<dbReference type="FunFam" id="3.30.390.30:FF:000001">
    <property type="entry name" value="Dihydrolipoyl dehydrogenase"/>
    <property type="match status" value="1"/>
</dbReference>
<reference evidence="10 11" key="1">
    <citation type="submission" date="2019-12" db="EMBL/GenBank/DDBJ databases">
        <title>The draft genomic sequence of strain Chitinophaga oryziterrae JCM 16595.</title>
        <authorList>
            <person name="Zhang X."/>
        </authorList>
    </citation>
    <scope>NUCLEOTIDE SEQUENCE [LARGE SCALE GENOMIC DNA]</scope>
    <source>
        <strain evidence="10 11">JCM 16595</strain>
    </source>
</reference>
<accession>A0A6N8J597</accession>
<dbReference type="EMBL" id="WRXO01000001">
    <property type="protein sequence ID" value="MVT40435.1"/>
    <property type="molecule type" value="Genomic_DNA"/>
</dbReference>
<keyword evidence="11" id="KW-1185">Reference proteome</keyword>
<keyword evidence="3 6" id="KW-0274">FAD</keyword>
<dbReference type="SUPFAM" id="SSF51905">
    <property type="entry name" value="FAD/NAD(P)-binding domain"/>
    <property type="match status" value="1"/>
</dbReference>
<dbReference type="PRINTS" id="PR00368">
    <property type="entry name" value="FADPNR"/>
</dbReference>
<dbReference type="Pfam" id="PF02852">
    <property type="entry name" value="Pyr_redox_dim"/>
    <property type="match status" value="1"/>
</dbReference>
<dbReference type="PANTHER" id="PTHR43014:SF2">
    <property type="entry name" value="MERCURIC REDUCTASE"/>
    <property type="match status" value="1"/>
</dbReference>
<protein>
    <submittedName>
        <fullName evidence="10">FAD-containing oxidoreductase</fullName>
    </submittedName>
</protein>
<name>A0A6N8J597_9BACT</name>
<dbReference type="InterPro" id="IPR004099">
    <property type="entry name" value="Pyr_nucl-diS_OxRdtase_dimer"/>
</dbReference>
<dbReference type="InterPro" id="IPR001100">
    <property type="entry name" value="Pyr_nuc-diS_OxRdtase"/>
</dbReference>
<dbReference type="OrthoDB" id="9800167at2"/>
<feature type="domain" description="FAD/NAD(P)-binding" evidence="9">
    <location>
        <begin position="5"/>
        <end position="325"/>
    </location>
</feature>
<evidence type="ECO:0000313" key="10">
    <source>
        <dbReference type="EMBL" id="MVT40435.1"/>
    </source>
</evidence>
<evidence type="ECO:0000256" key="2">
    <source>
        <dbReference type="ARBA" id="ARBA00022630"/>
    </source>
</evidence>
<evidence type="ECO:0000256" key="7">
    <source>
        <dbReference type="PIRSR" id="PIRSR000350-4"/>
    </source>
</evidence>
<gene>
    <name evidence="10" type="ORF">GO495_07560</name>
</gene>
<dbReference type="InterPro" id="IPR023753">
    <property type="entry name" value="FAD/NAD-binding_dom"/>
</dbReference>
<dbReference type="Gene3D" id="3.50.50.60">
    <property type="entry name" value="FAD/NAD(P)-binding domain"/>
    <property type="match status" value="2"/>
</dbReference>
<evidence type="ECO:0000256" key="3">
    <source>
        <dbReference type="ARBA" id="ARBA00022827"/>
    </source>
</evidence>
<feature type="disulfide bond" description="Redox-active" evidence="7">
    <location>
        <begin position="41"/>
        <end position="46"/>
    </location>
</feature>